<evidence type="ECO:0000313" key="1">
    <source>
        <dbReference type="EMBL" id="KAK1437453.1"/>
    </source>
</evidence>
<dbReference type="AlphaFoldDB" id="A0AAD8LD54"/>
<dbReference type="Proteomes" id="UP001229421">
    <property type="component" value="Unassembled WGS sequence"/>
</dbReference>
<proteinExistence type="predicted"/>
<comment type="caution">
    <text evidence="1">The sequence shown here is derived from an EMBL/GenBank/DDBJ whole genome shotgun (WGS) entry which is preliminary data.</text>
</comment>
<sequence length="152" mass="17116">MLPPLVKISNKTKGVTWVYNPVVFCQPLVDEDVVWSVVYMDDGEVKREEKRERMKGELDVIGGDLSLFEVTKGGYYLCRIVLVIITLVIDSRRWRPSSQPVSAVYPEVNAFQNPNRRKNEVELGVSFNSESEIEKIGKAVSSLVGVESVSTH</sequence>
<reference evidence="1" key="1">
    <citation type="journal article" date="2023" name="bioRxiv">
        <title>Improved chromosome-level genome assembly for marigold (Tagetes erecta).</title>
        <authorList>
            <person name="Jiang F."/>
            <person name="Yuan L."/>
            <person name="Wang S."/>
            <person name="Wang H."/>
            <person name="Xu D."/>
            <person name="Wang A."/>
            <person name="Fan W."/>
        </authorList>
    </citation>
    <scope>NUCLEOTIDE SEQUENCE</scope>
    <source>
        <strain evidence="1">WSJ</strain>
        <tissue evidence="1">Leaf</tissue>
    </source>
</reference>
<name>A0AAD8LD54_TARER</name>
<dbReference type="EMBL" id="JAUHHV010000001">
    <property type="protein sequence ID" value="KAK1437453.1"/>
    <property type="molecule type" value="Genomic_DNA"/>
</dbReference>
<protein>
    <submittedName>
        <fullName evidence="1">Uncharacterized protein</fullName>
    </submittedName>
</protein>
<organism evidence="1 2">
    <name type="scientific">Tagetes erecta</name>
    <name type="common">African marigold</name>
    <dbReference type="NCBI Taxonomy" id="13708"/>
    <lineage>
        <taxon>Eukaryota</taxon>
        <taxon>Viridiplantae</taxon>
        <taxon>Streptophyta</taxon>
        <taxon>Embryophyta</taxon>
        <taxon>Tracheophyta</taxon>
        <taxon>Spermatophyta</taxon>
        <taxon>Magnoliopsida</taxon>
        <taxon>eudicotyledons</taxon>
        <taxon>Gunneridae</taxon>
        <taxon>Pentapetalae</taxon>
        <taxon>asterids</taxon>
        <taxon>campanulids</taxon>
        <taxon>Asterales</taxon>
        <taxon>Asteraceae</taxon>
        <taxon>Asteroideae</taxon>
        <taxon>Heliantheae alliance</taxon>
        <taxon>Tageteae</taxon>
        <taxon>Tagetes</taxon>
    </lineage>
</organism>
<gene>
    <name evidence="1" type="ORF">QVD17_03244</name>
</gene>
<evidence type="ECO:0000313" key="2">
    <source>
        <dbReference type="Proteomes" id="UP001229421"/>
    </source>
</evidence>
<accession>A0AAD8LD54</accession>
<keyword evidence="2" id="KW-1185">Reference proteome</keyword>